<keyword evidence="5" id="KW-1185">Reference proteome</keyword>
<dbReference type="PANTHER" id="PTHR10357:SF210">
    <property type="entry name" value="MALTODEXTRIN GLUCOSIDASE"/>
    <property type="match status" value="1"/>
</dbReference>
<dbReference type="CDD" id="cd11340">
    <property type="entry name" value="AmyAc_bac_CMD_like_3"/>
    <property type="match status" value="1"/>
</dbReference>
<dbReference type="SUPFAM" id="SSF51011">
    <property type="entry name" value="Glycosyl hydrolase domain"/>
    <property type="match status" value="1"/>
</dbReference>
<proteinExistence type="predicted"/>
<name>A0A840E2U5_9BACT</name>
<dbReference type="Gene3D" id="3.20.20.80">
    <property type="entry name" value="Glycosidases"/>
    <property type="match status" value="1"/>
</dbReference>
<dbReference type="PANTHER" id="PTHR10357">
    <property type="entry name" value="ALPHA-AMYLASE FAMILY MEMBER"/>
    <property type="match status" value="1"/>
</dbReference>
<dbReference type="Pfam" id="PF09087">
    <property type="entry name" value="Cyc-maltodext_N"/>
    <property type="match status" value="1"/>
</dbReference>
<dbReference type="InterPro" id="IPR013780">
    <property type="entry name" value="Glyco_hydro_b"/>
</dbReference>
<dbReference type="InterPro" id="IPR006047">
    <property type="entry name" value="GH13_cat_dom"/>
</dbReference>
<evidence type="ECO:0000313" key="4">
    <source>
        <dbReference type="EMBL" id="MBB4079904.1"/>
    </source>
</evidence>
<dbReference type="InterPro" id="IPR013783">
    <property type="entry name" value="Ig-like_fold"/>
</dbReference>
<dbReference type="SUPFAM" id="SSF51445">
    <property type="entry name" value="(Trans)glycosidases"/>
    <property type="match status" value="1"/>
</dbReference>
<keyword evidence="1" id="KW-0378">Hydrolase</keyword>
<comment type="caution">
    <text evidence="4">The sequence shown here is derived from an EMBL/GenBank/DDBJ whole genome shotgun (WGS) entry which is preliminary data.</text>
</comment>
<evidence type="ECO:0000256" key="2">
    <source>
        <dbReference type="ARBA" id="ARBA00023295"/>
    </source>
</evidence>
<protein>
    <submittedName>
        <fullName evidence="4">Glycosidase</fullName>
    </submittedName>
</protein>
<dbReference type="Pfam" id="PF10438">
    <property type="entry name" value="Cyc-maltodext_C"/>
    <property type="match status" value="1"/>
</dbReference>
<dbReference type="InterPro" id="IPR017853">
    <property type="entry name" value="GH"/>
</dbReference>
<dbReference type="Gene3D" id="2.60.40.10">
    <property type="entry name" value="Immunoglobulins"/>
    <property type="match status" value="1"/>
</dbReference>
<gene>
    <name evidence="4" type="ORF">GGR28_002531</name>
</gene>
<dbReference type="SMART" id="SM00642">
    <property type="entry name" value="Aamy"/>
    <property type="match status" value="1"/>
</dbReference>
<dbReference type="Proteomes" id="UP000576209">
    <property type="component" value="Unassembled WGS sequence"/>
</dbReference>
<reference evidence="4 5" key="1">
    <citation type="submission" date="2020-08" db="EMBL/GenBank/DDBJ databases">
        <title>Genomic Encyclopedia of Type Strains, Phase IV (KMG-IV): sequencing the most valuable type-strain genomes for metagenomic binning, comparative biology and taxonomic classification.</title>
        <authorList>
            <person name="Goeker M."/>
        </authorList>
    </citation>
    <scope>NUCLEOTIDE SEQUENCE [LARGE SCALE GENOMIC DNA]</scope>
    <source>
        <strain evidence="4 5">DSM 105137</strain>
    </source>
</reference>
<evidence type="ECO:0000256" key="1">
    <source>
        <dbReference type="ARBA" id="ARBA00022801"/>
    </source>
</evidence>
<dbReference type="InterPro" id="IPR014756">
    <property type="entry name" value="Ig_E-set"/>
</dbReference>
<dbReference type="GO" id="GO:0005975">
    <property type="term" value="P:carbohydrate metabolic process"/>
    <property type="evidence" value="ECO:0007669"/>
    <property type="project" value="InterPro"/>
</dbReference>
<evidence type="ECO:0000259" key="3">
    <source>
        <dbReference type="SMART" id="SM00642"/>
    </source>
</evidence>
<dbReference type="Pfam" id="PF00128">
    <property type="entry name" value="Alpha-amylase"/>
    <property type="match status" value="1"/>
</dbReference>
<dbReference type="SUPFAM" id="SSF81296">
    <property type="entry name" value="E set domains"/>
    <property type="match status" value="1"/>
</dbReference>
<dbReference type="RefSeq" id="WP_183496143.1">
    <property type="nucleotide sequence ID" value="NZ_JACIFF010000006.1"/>
</dbReference>
<organism evidence="4 5">
    <name type="scientific">Neolewinella aquimaris</name>
    <dbReference type="NCBI Taxonomy" id="1835722"/>
    <lineage>
        <taxon>Bacteria</taxon>
        <taxon>Pseudomonadati</taxon>
        <taxon>Bacteroidota</taxon>
        <taxon>Saprospiria</taxon>
        <taxon>Saprospirales</taxon>
        <taxon>Lewinellaceae</taxon>
        <taxon>Neolewinella</taxon>
    </lineage>
</organism>
<accession>A0A840E2U5</accession>
<keyword evidence="2 4" id="KW-0326">Glycosidase</keyword>
<dbReference type="AlphaFoldDB" id="A0A840E2U5"/>
<feature type="domain" description="Glycosyl hydrolase family 13 catalytic" evidence="3">
    <location>
        <begin position="130"/>
        <end position="529"/>
    </location>
</feature>
<dbReference type="Gene3D" id="2.60.40.1180">
    <property type="entry name" value="Golgi alpha-mannosidase II"/>
    <property type="match status" value="1"/>
</dbReference>
<evidence type="ECO:0000313" key="5">
    <source>
        <dbReference type="Proteomes" id="UP000576209"/>
    </source>
</evidence>
<dbReference type="InterPro" id="IPR019492">
    <property type="entry name" value="Cyclo-malto-dextrinase_C"/>
</dbReference>
<sequence length="616" mass="68888">MSSSLYFTATLFLLFISATLTGQDLRVEPPNWWTGMQDSSLQLLIHATDLGSTELRVSGEGVELLATHTADSPNYLFADLIVRPGAPAGEVSLNFFRDGQSVMTHAYRIMDRVRPAADVKGFDASDVIYLITPDRFANGDPENDVVAELRETTIDREKGFARHGGDLRGITDQLDYLDDMGFTAIWPSPVLENNMPQYSYHGYAITDYYAVDPRFGTLTDYKALADAARDRGIKLIMDQVVNHCGSGHWWMDDLPFDNWINYQGDPQITNHRRTTHQDPNAARVDAERMTGGWFVSSMPDLNQRNPFMAAYLIQNSLWWIETLGLGGVRQDTYPYPDPGFLADWTCRIMMEYPNFAIVGEEWSINPAVVAYWQRGKQNANGYTSCLPSVMDFPLQQALIEALTEEESWDQGLIKLYEALANDLVYSEPRNLMVFGENHDMDRLTTQLGGKVDRIKMALTYLLTIRGIPQLYYGSEVLLQNDAFPGDHGVIRTDMPGGWAGDPVSAFTGQGLTTDQREVQEYLRTLLNWRKTMPVIATGKTLHFAPENGTYVYGRYDADQRVLMVLNKSAEAVTLDSQRYGELIGPATRAVSIGGDAQPIAEGLSVPARSAAVFVLE</sequence>
<dbReference type="InterPro" id="IPR015171">
    <property type="entry name" value="Cyc-maltodext_N"/>
</dbReference>
<dbReference type="EMBL" id="JACIFF010000006">
    <property type="protein sequence ID" value="MBB4079904.1"/>
    <property type="molecule type" value="Genomic_DNA"/>
</dbReference>
<dbReference type="GO" id="GO:0016798">
    <property type="term" value="F:hydrolase activity, acting on glycosyl bonds"/>
    <property type="evidence" value="ECO:0007669"/>
    <property type="project" value="UniProtKB-KW"/>
</dbReference>